<feature type="binding site" evidence="6">
    <location>
        <position position="286"/>
    </location>
    <ligand>
        <name>(S)-malate</name>
        <dbReference type="ChEBI" id="CHEBI:15589"/>
    </ligand>
</feature>
<dbReference type="SMART" id="SM00919">
    <property type="entry name" value="Malic_M"/>
    <property type="match status" value="1"/>
</dbReference>
<evidence type="ECO:0000259" key="10">
    <source>
        <dbReference type="SMART" id="SM01274"/>
    </source>
</evidence>
<dbReference type="FunFam" id="3.40.50.10380:FF:000003">
    <property type="entry name" value="NADP-dependent malic enzyme"/>
    <property type="match status" value="1"/>
</dbReference>
<comment type="caution">
    <text evidence="11">The sequence shown here is derived from an EMBL/GenBank/DDBJ whole genome shotgun (WGS) entry which is preliminary data.</text>
</comment>
<evidence type="ECO:0000256" key="2">
    <source>
        <dbReference type="ARBA" id="ARBA00008785"/>
    </source>
</evidence>
<feature type="domain" description="Malic enzyme NAD-binding" evidence="9">
    <location>
        <begin position="160"/>
        <end position="384"/>
    </location>
</feature>
<dbReference type="PANTHER" id="PTHR43237">
    <property type="entry name" value="NADP-DEPENDENT MALIC ENZYME"/>
    <property type="match status" value="1"/>
</dbReference>
<dbReference type="Gene3D" id="3.40.50.10380">
    <property type="entry name" value="Malic enzyme, N-terminal domain"/>
    <property type="match status" value="1"/>
</dbReference>
<dbReference type="FunFam" id="3.40.50.720:FF:000095">
    <property type="entry name" value="NADP-dependent malic enzyme"/>
    <property type="match status" value="1"/>
</dbReference>
<comment type="similarity">
    <text evidence="2 8">Belongs to the malic enzymes family.</text>
</comment>
<feature type="binding site" evidence="7">
    <location>
        <position position="134"/>
    </location>
    <ligand>
        <name>a divalent metal cation</name>
        <dbReference type="ChEBI" id="CHEBI:60240"/>
    </ligand>
</feature>
<evidence type="ECO:0000256" key="5">
    <source>
        <dbReference type="PIRSR" id="PIRSR000106-1"/>
    </source>
</evidence>
<evidence type="ECO:0000256" key="4">
    <source>
        <dbReference type="ARBA" id="ARBA00023002"/>
    </source>
</evidence>
<dbReference type="Gene3D" id="3.40.50.720">
    <property type="entry name" value="NAD(P)-binding Rossmann-like Domain"/>
    <property type="match status" value="1"/>
</dbReference>
<dbReference type="PIRSF" id="PIRSF000106">
    <property type="entry name" value="ME"/>
    <property type="match status" value="1"/>
</dbReference>
<gene>
    <name evidence="11" type="ORF">EKG35_19285</name>
</gene>
<dbReference type="PANTHER" id="PTHR43237:SF4">
    <property type="entry name" value="NADP-DEPENDENT MALIC ENZYME"/>
    <property type="match status" value="1"/>
</dbReference>
<evidence type="ECO:0000256" key="8">
    <source>
        <dbReference type="RuleBase" id="RU003427"/>
    </source>
</evidence>
<dbReference type="EMBL" id="RXNR01000099">
    <property type="protein sequence ID" value="RTQ87324.1"/>
    <property type="molecule type" value="Genomic_DNA"/>
</dbReference>
<organism evidence="11 12">
    <name type="scientific">Lysinibacillus telephonicus</name>
    <dbReference type="NCBI Taxonomy" id="1714840"/>
    <lineage>
        <taxon>Bacteria</taxon>
        <taxon>Bacillati</taxon>
        <taxon>Bacillota</taxon>
        <taxon>Bacilli</taxon>
        <taxon>Bacillales</taxon>
        <taxon>Bacillaceae</taxon>
        <taxon>Lysinibacillus</taxon>
    </lineage>
</organism>
<comment type="cofactor">
    <cofactor evidence="1">
        <name>Mn(2+)</name>
        <dbReference type="ChEBI" id="CHEBI:29035"/>
    </cofactor>
</comment>
<dbReference type="SUPFAM" id="SSF53223">
    <property type="entry name" value="Aminoacid dehydrogenase-like, N-terminal domain"/>
    <property type="match status" value="1"/>
</dbReference>
<keyword evidence="12" id="KW-1185">Reference proteome</keyword>
<dbReference type="InterPro" id="IPR051674">
    <property type="entry name" value="Malate_Decarboxylase"/>
</dbReference>
<dbReference type="GO" id="GO:0046872">
    <property type="term" value="F:metal ion binding"/>
    <property type="evidence" value="ECO:0007669"/>
    <property type="project" value="UniProtKB-KW"/>
</dbReference>
<dbReference type="GO" id="GO:0016616">
    <property type="term" value="F:oxidoreductase activity, acting on the CH-OH group of donors, NAD or NADP as acceptor"/>
    <property type="evidence" value="ECO:0007669"/>
    <property type="project" value="InterPro"/>
</dbReference>
<dbReference type="Proteomes" id="UP000276349">
    <property type="component" value="Unassembled WGS sequence"/>
</dbReference>
<feature type="domain" description="Malic enzyme N-terminal" evidence="10">
    <location>
        <begin position="15"/>
        <end position="148"/>
    </location>
</feature>
<dbReference type="OrthoDB" id="9805787at2"/>
<evidence type="ECO:0000313" key="11">
    <source>
        <dbReference type="EMBL" id="RTQ87324.1"/>
    </source>
</evidence>
<accession>A0A3S0JNJ2</accession>
<keyword evidence="3 7" id="KW-0479">Metal-binding</keyword>
<name>A0A3S0JNJ2_9BACI</name>
<dbReference type="SUPFAM" id="SSF51735">
    <property type="entry name" value="NAD(P)-binding Rossmann-fold domains"/>
    <property type="match status" value="1"/>
</dbReference>
<dbReference type="InterPro" id="IPR037062">
    <property type="entry name" value="Malic_N_dom_sf"/>
</dbReference>
<dbReference type="CDD" id="cd05311">
    <property type="entry name" value="NAD_bind_2_malic_enz"/>
    <property type="match status" value="1"/>
</dbReference>
<dbReference type="AlphaFoldDB" id="A0A3S0JNJ2"/>
<feature type="active site" description="Proton acceptor" evidence="5">
    <location>
        <position position="91"/>
    </location>
</feature>
<protein>
    <submittedName>
        <fullName evidence="11">NAD-dependent malic enzyme</fullName>
    </submittedName>
</protein>
<dbReference type="SMART" id="SM01274">
    <property type="entry name" value="malic"/>
    <property type="match status" value="1"/>
</dbReference>
<sequence length="399" mass="42842">MDLMKKSIEMHAQYKGKMEVISKVPVMDTYDLSLAYSPGVAAPCIEIDKNRSSVYDYTMKGNFVAIVTDGSAVLGLGDIGPEAALPVMEGKALLLKKISNVDAVPICLDTKNVDEIVRTVKAISPTFGAINLEDISAPRCFEIENRLRKECNIPVFHDDQHGTAIVVAAGLKNAMKIVGKEKELTKIVINGAGAAGIAILRLLLQIGFKNIIMCDSTGIIYSGRPTGMNPVKDKIAHLTNPENLQGSLSDALVGADVFVGVSVANLLTEQHIQSMNQDPIVFAIANPNPEITYENAKAWGVRIIGTGRSDYPNQVNNMLAFPGIFRGALDVRATDINEEMKLAAVEAIASLVSDEELHEEFIIPKALDERVPVAVAKAVGDAAIHSGVSNLFPSPIKVN</sequence>
<dbReference type="InterPro" id="IPR046346">
    <property type="entry name" value="Aminoacid_DH-like_N_sf"/>
</dbReference>
<dbReference type="InterPro" id="IPR001891">
    <property type="entry name" value="Malic_OxRdtase"/>
</dbReference>
<dbReference type="InterPro" id="IPR012302">
    <property type="entry name" value="Malic_NAD-bd"/>
</dbReference>
<feature type="binding site" evidence="6">
    <location>
        <position position="316"/>
    </location>
    <ligand>
        <name>(S)-malate</name>
        <dbReference type="ChEBI" id="CHEBI:15589"/>
    </ligand>
</feature>
<proteinExistence type="inferred from homology"/>
<feature type="active site" description="Proton donor" evidence="5">
    <location>
        <position position="36"/>
    </location>
</feature>
<dbReference type="InterPro" id="IPR012301">
    <property type="entry name" value="Malic_N_dom"/>
</dbReference>
<evidence type="ECO:0000256" key="7">
    <source>
        <dbReference type="PIRSR" id="PIRSR000106-3"/>
    </source>
</evidence>
<dbReference type="InterPro" id="IPR045213">
    <property type="entry name" value="Malic_NAD-bd_bact_type"/>
</dbReference>
<dbReference type="RefSeq" id="WP_126296178.1">
    <property type="nucleotide sequence ID" value="NZ_RXNR01000099.1"/>
</dbReference>
<evidence type="ECO:0000313" key="12">
    <source>
        <dbReference type="Proteomes" id="UP000276349"/>
    </source>
</evidence>
<dbReference type="InterPro" id="IPR036291">
    <property type="entry name" value="NAD(P)-bd_dom_sf"/>
</dbReference>
<dbReference type="PRINTS" id="PR00072">
    <property type="entry name" value="MALOXRDTASE"/>
</dbReference>
<reference evidence="11 12" key="1">
    <citation type="submission" date="2018-12" db="EMBL/GenBank/DDBJ databases">
        <authorList>
            <person name="Yu L."/>
        </authorList>
    </citation>
    <scope>NUCLEOTIDE SEQUENCE [LARGE SCALE GENOMIC DNA]</scope>
    <source>
        <strain evidence="11 12">S5H2222</strain>
    </source>
</reference>
<dbReference type="Pfam" id="PF00390">
    <property type="entry name" value="malic"/>
    <property type="match status" value="1"/>
</dbReference>
<dbReference type="Pfam" id="PF03949">
    <property type="entry name" value="Malic_M"/>
    <property type="match status" value="1"/>
</dbReference>
<feature type="binding site" evidence="7">
    <location>
        <position position="159"/>
    </location>
    <ligand>
        <name>a divalent metal cation</name>
        <dbReference type="ChEBI" id="CHEBI:60240"/>
    </ligand>
</feature>
<keyword evidence="4" id="KW-0560">Oxidoreductase</keyword>
<feature type="binding site" evidence="7">
    <location>
        <position position="133"/>
    </location>
    <ligand>
        <name>a divalent metal cation</name>
        <dbReference type="ChEBI" id="CHEBI:60240"/>
    </ligand>
</feature>
<dbReference type="GO" id="GO:0051287">
    <property type="term" value="F:NAD binding"/>
    <property type="evidence" value="ECO:0007669"/>
    <property type="project" value="InterPro"/>
</dbReference>
<evidence type="ECO:0000256" key="6">
    <source>
        <dbReference type="PIRSR" id="PIRSR000106-2"/>
    </source>
</evidence>
<evidence type="ECO:0000259" key="9">
    <source>
        <dbReference type="SMART" id="SM00919"/>
    </source>
</evidence>
<dbReference type="GO" id="GO:0004470">
    <property type="term" value="F:malic enzyme activity"/>
    <property type="evidence" value="ECO:0007669"/>
    <property type="project" value="InterPro"/>
</dbReference>
<evidence type="ECO:0000256" key="3">
    <source>
        <dbReference type="ARBA" id="ARBA00022723"/>
    </source>
</evidence>
<comment type="cofactor">
    <cofactor evidence="7">
        <name>Mg(2+)</name>
        <dbReference type="ChEBI" id="CHEBI:18420"/>
    </cofactor>
    <cofactor evidence="7">
        <name>Mn(2+)</name>
        <dbReference type="ChEBI" id="CHEBI:29035"/>
    </cofactor>
    <text evidence="7">Divalent metal cations. Prefers magnesium or manganese.</text>
</comment>
<evidence type="ECO:0000256" key="1">
    <source>
        <dbReference type="ARBA" id="ARBA00001936"/>
    </source>
</evidence>